<dbReference type="RefSeq" id="WP_309653541.1">
    <property type="nucleotide sequence ID" value="NZ_JARWAK010000013.1"/>
</dbReference>
<sequence>MDAQRQESTMDKQQWIDRAYDRFVERGVEADEKTRDWAKLCWQTQHDEASNPDGWPMQDPEDAVDDELQAAAESQDHPASL</sequence>
<gene>
    <name evidence="2" type="ORF">QC818_14300</name>
</gene>
<evidence type="ECO:0000313" key="2">
    <source>
        <dbReference type="EMBL" id="MDR5867960.1"/>
    </source>
</evidence>
<feature type="region of interest" description="Disordered" evidence="1">
    <location>
        <begin position="44"/>
        <end position="81"/>
    </location>
</feature>
<comment type="caution">
    <text evidence="2">The sequence shown here is derived from an EMBL/GenBank/DDBJ whole genome shotgun (WGS) entry which is preliminary data.</text>
</comment>
<evidence type="ECO:0000256" key="1">
    <source>
        <dbReference type="SAM" id="MobiDB-lite"/>
    </source>
</evidence>
<name>A0ABU1G4X9_9GAMM</name>
<dbReference type="EMBL" id="JARWAK010000013">
    <property type="protein sequence ID" value="MDR5867960.1"/>
    <property type="molecule type" value="Genomic_DNA"/>
</dbReference>
<organism evidence="2 3">
    <name type="scientific">Halomonas koreensis</name>
    <dbReference type="NCBI Taxonomy" id="245385"/>
    <lineage>
        <taxon>Bacteria</taxon>
        <taxon>Pseudomonadati</taxon>
        <taxon>Pseudomonadota</taxon>
        <taxon>Gammaproteobacteria</taxon>
        <taxon>Oceanospirillales</taxon>
        <taxon>Halomonadaceae</taxon>
        <taxon>Halomonas</taxon>
    </lineage>
</organism>
<protein>
    <submittedName>
        <fullName evidence="2">Uncharacterized protein</fullName>
    </submittedName>
</protein>
<proteinExistence type="predicted"/>
<dbReference type="Proteomes" id="UP001264519">
    <property type="component" value="Unassembled WGS sequence"/>
</dbReference>
<accession>A0ABU1G4X9</accession>
<evidence type="ECO:0000313" key="3">
    <source>
        <dbReference type="Proteomes" id="UP001264519"/>
    </source>
</evidence>
<feature type="compositionally biased region" description="Acidic residues" evidence="1">
    <location>
        <begin position="59"/>
        <end position="68"/>
    </location>
</feature>
<keyword evidence="3" id="KW-1185">Reference proteome</keyword>
<reference evidence="2 3" key="1">
    <citation type="submission" date="2023-04" db="EMBL/GenBank/DDBJ databases">
        <title>A long-awaited taxogenomic arrangement of the family Halomonadaceae.</title>
        <authorList>
            <person name="De La Haba R."/>
            <person name="Chuvochina M."/>
            <person name="Wittouck S."/>
            <person name="Arahal D.R."/>
            <person name="Sanchez-Porro C."/>
            <person name="Hugenholtz P."/>
            <person name="Ventosa A."/>
        </authorList>
    </citation>
    <scope>NUCLEOTIDE SEQUENCE [LARGE SCALE GENOMIC DNA]</scope>
    <source>
        <strain evidence="2 3">DSM 23530</strain>
    </source>
</reference>